<comment type="caution">
    <text evidence="1">The sequence shown here is derived from an EMBL/GenBank/DDBJ whole genome shotgun (WGS) entry which is preliminary data.</text>
</comment>
<evidence type="ECO:0000313" key="2">
    <source>
        <dbReference type="Proteomes" id="UP000265566"/>
    </source>
</evidence>
<dbReference type="Gramene" id="rna44454">
    <property type="protein sequence ID" value="RHN49605.1"/>
    <property type="gene ID" value="gene44454"/>
</dbReference>
<dbReference type="AlphaFoldDB" id="A0A396HE76"/>
<dbReference type="EMBL" id="PSQE01000007">
    <property type="protein sequence ID" value="RHN49605.1"/>
    <property type="molecule type" value="Genomic_DNA"/>
</dbReference>
<accession>A0A396HE76</accession>
<reference evidence="2" key="1">
    <citation type="journal article" date="2018" name="Nat. Plants">
        <title>Whole-genome landscape of Medicago truncatula symbiotic genes.</title>
        <authorList>
            <person name="Pecrix Y."/>
            <person name="Staton S.E."/>
            <person name="Sallet E."/>
            <person name="Lelandais-Briere C."/>
            <person name="Moreau S."/>
            <person name="Carrere S."/>
            <person name="Blein T."/>
            <person name="Jardinaud M.F."/>
            <person name="Latrasse D."/>
            <person name="Zouine M."/>
            <person name="Zahm M."/>
            <person name="Kreplak J."/>
            <person name="Mayjonade B."/>
            <person name="Satge C."/>
            <person name="Perez M."/>
            <person name="Cauet S."/>
            <person name="Marande W."/>
            <person name="Chantry-Darmon C."/>
            <person name="Lopez-Roques C."/>
            <person name="Bouchez O."/>
            <person name="Berard A."/>
            <person name="Debelle F."/>
            <person name="Munos S."/>
            <person name="Bendahmane A."/>
            <person name="Berges H."/>
            <person name="Niebel A."/>
            <person name="Buitink J."/>
            <person name="Frugier F."/>
            <person name="Benhamed M."/>
            <person name="Crespi M."/>
            <person name="Gouzy J."/>
            <person name="Gamas P."/>
        </authorList>
    </citation>
    <scope>NUCLEOTIDE SEQUENCE [LARGE SCALE GENOMIC DNA]</scope>
    <source>
        <strain evidence="2">cv. Jemalong A17</strain>
    </source>
</reference>
<evidence type="ECO:0000313" key="1">
    <source>
        <dbReference type="EMBL" id="RHN49605.1"/>
    </source>
</evidence>
<gene>
    <name evidence="1" type="ORF">MtrunA17_Chr7g0276311</name>
</gene>
<proteinExistence type="predicted"/>
<name>A0A396HE76_MEDTR</name>
<protein>
    <submittedName>
        <fullName evidence="1">Uncharacterized protein</fullName>
    </submittedName>
</protein>
<organism evidence="1 2">
    <name type="scientific">Medicago truncatula</name>
    <name type="common">Barrel medic</name>
    <name type="synonym">Medicago tribuloides</name>
    <dbReference type="NCBI Taxonomy" id="3880"/>
    <lineage>
        <taxon>Eukaryota</taxon>
        <taxon>Viridiplantae</taxon>
        <taxon>Streptophyta</taxon>
        <taxon>Embryophyta</taxon>
        <taxon>Tracheophyta</taxon>
        <taxon>Spermatophyta</taxon>
        <taxon>Magnoliopsida</taxon>
        <taxon>eudicotyledons</taxon>
        <taxon>Gunneridae</taxon>
        <taxon>Pentapetalae</taxon>
        <taxon>rosids</taxon>
        <taxon>fabids</taxon>
        <taxon>Fabales</taxon>
        <taxon>Fabaceae</taxon>
        <taxon>Papilionoideae</taxon>
        <taxon>50 kb inversion clade</taxon>
        <taxon>NPAAA clade</taxon>
        <taxon>Hologalegina</taxon>
        <taxon>IRL clade</taxon>
        <taxon>Trifolieae</taxon>
        <taxon>Medicago</taxon>
    </lineage>
</organism>
<dbReference type="Proteomes" id="UP000265566">
    <property type="component" value="Chromosome 7"/>
</dbReference>
<sequence>MYIMPCETMDFKSFSSEDICSSNEVFSLNIVFFFRNLTIL</sequence>